<dbReference type="InterPro" id="IPR010982">
    <property type="entry name" value="Lambda_DNA-bd_dom_sf"/>
</dbReference>
<organism evidence="1 2">
    <name type="scientific">Salibacterium salarium</name>
    <dbReference type="NCBI Taxonomy" id="284579"/>
    <lineage>
        <taxon>Bacteria</taxon>
        <taxon>Bacillati</taxon>
        <taxon>Bacillota</taxon>
        <taxon>Bacilli</taxon>
        <taxon>Bacillales</taxon>
        <taxon>Bacillaceae</taxon>
    </lineage>
</organism>
<dbReference type="GO" id="GO:0003677">
    <property type="term" value="F:DNA binding"/>
    <property type="evidence" value="ECO:0007669"/>
    <property type="project" value="InterPro"/>
</dbReference>
<dbReference type="RefSeq" id="WP_125562941.1">
    <property type="nucleotide sequence ID" value="NZ_RBVX01000084.1"/>
</dbReference>
<accession>A0A3R9PXK9</accession>
<dbReference type="EMBL" id="RBVX01000084">
    <property type="protein sequence ID" value="RSL29217.1"/>
    <property type="molecule type" value="Genomic_DNA"/>
</dbReference>
<dbReference type="Proteomes" id="UP000275076">
    <property type="component" value="Unassembled WGS sequence"/>
</dbReference>
<comment type="caution">
    <text evidence="1">The sequence shown here is derived from an EMBL/GenBank/DDBJ whole genome shotgun (WGS) entry which is preliminary data.</text>
</comment>
<dbReference type="Gene3D" id="1.10.260.40">
    <property type="entry name" value="lambda repressor-like DNA-binding domains"/>
    <property type="match status" value="1"/>
</dbReference>
<evidence type="ECO:0000313" key="2">
    <source>
        <dbReference type="Proteomes" id="UP000275076"/>
    </source>
</evidence>
<keyword evidence="2" id="KW-1185">Reference proteome</keyword>
<protein>
    <submittedName>
        <fullName evidence="1">Uncharacterized protein</fullName>
    </submittedName>
</protein>
<gene>
    <name evidence="1" type="ORF">D7Z54_32415</name>
</gene>
<reference evidence="1 2" key="1">
    <citation type="submission" date="2018-10" db="EMBL/GenBank/DDBJ databases">
        <title>Draft genome sequence of Bacillus salarius IM0101, isolated from a hypersaline soil in Inner Mongolia, China.</title>
        <authorList>
            <person name="Yamprayoonswat W."/>
            <person name="Boonvisut S."/>
            <person name="Jumpathong W."/>
            <person name="Sittihan S."/>
            <person name="Ruangsuj P."/>
            <person name="Wanthongcharoen S."/>
            <person name="Thongpramul N."/>
            <person name="Pimmason S."/>
            <person name="Yu B."/>
            <person name="Yasawong M."/>
        </authorList>
    </citation>
    <scope>NUCLEOTIDE SEQUENCE [LARGE SCALE GENOMIC DNA]</scope>
    <source>
        <strain evidence="1 2">IM0101</strain>
    </source>
</reference>
<sequence length="402" mass="47804">MLNFTNFLYRNIGKRIKHYREKQLEVTQDQFVAKLKMTNYISLTKYNLSRIENANNIKKNNPYLLTDTQIQGLSNFMDCSPNELIFGTVDEKVKMVKLILLAIIINGSKNKKTGGFIYPFIDSRVTKKAREKIAKKEGEKTAIDRLEEFLRLSKDIITDGELTNQILYLYLNFHYVEEVDEEVIQECIDWYTTYYPFFIDPNEFDNFQLLINDFDKDIETQSNLIIKLLMGNIDFSKKFMEGIRNIYFNQQTVPGLIKDEDFKDVNDIKQNTGQYGGLAILYKEAGYVSFLNAFNEMWNRNNNLFMSYFNDHLFSIDFTTVKFKSMDDDYIHGIINSYEFIKLLYSKLEEEMYNKQTMLGHDNFRLYLQQIILEDNIDLLELHNDIFYQYNLEAIQLHNRYF</sequence>
<name>A0A3R9PXK9_9BACI</name>
<dbReference type="AlphaFoldDB" id="A0A3R9PXK9"/>
<proteinExistence type="predicted"/>
<dbReference type="OrthoDB" id="9801721at2"/>
<evidence type="ECO:0000313" key="1">
    <source>
        <dbReference type="EMBL" id="RSL29217.1"/>
    </source>
</evidence>